<dbReference type="SUPFAM" id="SSF111369">
    <property type="entry name" value="HlyD-like secretion proteins"/>
    <property type="match status" value="1"/>
</dbReference>
<feature type="domain" description="Multidrug resistance protein MdtA-like alpha-helical hairpin" evidence="3">
    <location>
        <begin position="106"/>
        <end position="165"/>
    </location>
</feature>
<dbReference type="PANTHER" id="PTHR30158">
    <property type="entry name" value="ACRA/E-RELATED COMPONENT OF DRUG EFFLUX TRANSPORTER"/>
    <property type="match status" value="1"/>
</dbReference>
<dbReference type="GO" id="GO:0030313">
    <property type="term" value="C:cell envelope"/>
    <property type="evidence" value="ECO:0007669"/>
    <property type="project" value="UniProtKB-SubCell"/>
</dbReference>
<reference evidence="6" key="1">
    <citation type="submission" date="2016-10" db="EMBL/GenBank/DDBJ databases">
        <authorList>
            <person name="Varghese N."/>
            <person name="Submissions S."/>
        </authorList>
    </citation>
    <scope>NUCLEOTIDE SEQUENCE [LARGE SCALE GENOMIC DNA]</scope>
    <source>
        <strain evidence="6">DSM 17072</strain>
    </source>
</reference>
<dbReference type="InterPro" id="IPR006143">
    <property type="entry name" value="RND_pump_MFP"/>
</dbReference>
<dbReference type="PANTHER" id="PTHR30158:SF23">
    <property type="entry name" value="MULTIDRUG RESISTANCE PROTEIN MEXA"/>
    <property type="match status" value="1"/>
</dbReference>
<name>A0A1H1GGI5_9FLAO</name>
<dbReference type="Proteomes" id="UP000199627">
    <property type="component" value="Unassembled WGS sequence"/>
</dbReference>
<evidence type="ECO:0000256" key="2">
    <source>
        <dbReference type="SAM" id="Coils"/>
    </source>
</evidence>
<dbReference type="Gene3D" id="2.40.30.170">
    <property type="match status" value="1"/>
</dbReference>
<feature type="coiled-coil region" evidence="2">
    <location>
        <begin position="103"/>
        <end position="168"/>
    </location>
</feature>
<dbReference type="Gene3D" id="2.40.420.20">
    <property type="match status" value="1"/>
</dbReference>
<dbReference type="Pfam" id="PF25944">
    <property type="entry name" value="Beta-barrel_RND"/>
    <property type="match status" value="1"/>
</dbReference>
<evidence type="ECO:0000259" key="4">
    <source>
        <dbReference type="Pfam" id="PF25944"/>
    </source>
</evidence>
<dbReference type="PROSITE" id="PS51257">
    <property type="entry name" value="PROKAR_LIPOPROTEIN"/>
    <property type="match status" value="1"/>
</dbReference>
<dbReference type="Gene3D" id="1.10.287.470">
    <property type="entry name" value="Helix hairpin bin"/>
    <property type="match status" value="1"/>
</dbReference>
<dbReference type="OrthoDB" id="9801814at2"/>
<evidence type="ECO:0000259" key="3">
    <source>
        <dbReference type="Pfam" id="PF25876"/>
    </source>
</evidence>
<dbReference type="GO" id="GO:0005886">
    <property type="term" value="C:plasma membrane"/>
    <property type="evidence" value="ECO:0007669"/>
    <property type="project" value="TreeGrafter"/>
</dbReference>
<organism evidence="5 6">
    <name type="scientific">Chryseobacterium soldanellicola</name>
    <dbReference type="NCBI Taxonomy" id="311333"/>
    <lineage>
        <taxon>Bacteria</taxon>
        <taxon>Pseudomonadati</taxon>
        <taxon>Bacteroidota</taxon>
        <taxon>Flavobacteriia</taxon>
        <taxon>Flavobacteriales</taxon>
        <taxon>Weeksellaceae</taxon>
        <taxon>Chryseobacterium group</taxon>
        <taxon>Chryseobacterium</taxon>
    </lineage>
</organism>
<dbReference type="AlphaFoldDB" id="A0A1H1GGI5"/>
<dbReference type="EMBL" id="FNKL01000004">
    <property type="protein sequence ID" value="SDR12324.1"/>
    <property type="molecule type" value="Genomic_DNA"/>
</dbReference>
<dbReference type="Pfam" id="PF25876">
    <property type="entry name" value="HH_MFP_RND"/>
    <property type="match status" value="1"/>
</dbReference>
<accession>A0A1H1GGI5</accession>
<dbReference type="STRING" id="311333.SAMN05421664_3663"/>
<dbReference type="Gene3D" id="2.40.50.100">
    <property type="match status" value="1"/>
</dbReference>
<dbReference type="GO" id="GO:0046677">
    <property type="term" value="P:response to antibiotic"/>
    <property type="evidence" value="ECO:0007669"/>
    <property type="project" value="TreeGrafter"/>
</dbReference>
<dbReference type="GO" id="GO:0022857">
    <property type="term" value="F:transmembrane transporter activity"/>
    <property type="evidence" value="ECO:0007669"/>
    <property type="project" value="InterPro"/>
</dbReference>
<sequence>MNNKLVILSIAALSLVACKKEAPKQDGPKPYPVVSVEEKNIVGYQTFPATIQGRVNNDVRAKIQGYITQVLVDEGQYVTKGQPLFRLETNILNENAAASKAGIGAAESNIAAAQAAVNAANVEVNKLKPLVQKNIISNVQLQTAQANLAQAQAQLQQARAGKSQAVANYKGVAANIDYSVIRAPISGVIGKLPLKVGSLVGPTDQTALTTISDTSELFAYFSMNEKEYFDFLEKSPGASLPEKIKNLPMVELQLANGSIYSEKGRIEAITGQIDATTGTIQFRVAFSNPQKLLSNGNSGSIRLPKAYDNVLVVPESATYEQQGIVYVYKVDKDTAKNVVVNVIDRINNMALIKSGINKNEVIVAAGIGGLKPGTAIIKKPVKMDSLVQSIKPKF</sequence>
<dbReference type="NCBIfam" id="TIGR01730">
    <property type="entry name" value="RND_mfp"/>
    <property type="match status" value="1"/>
</dbReference>
<evidence type="ECO:0000313" key="6">
    <source>
        <dbReference type="Proteomes" id="UP000199627"/>
    </source>
</evidence>
<keyword evidence="6" id="KW-1185">Reference proteome</keyword>
<feature type="domain" description="Multidrug resistance protein MdtA-like beta-barrel" evidence="4">
    <location>
        <begin position="248"/>
        <end position="297"/>
    </location>
</feature>
<dbReference type="InterPro" id="IPR058624">
    <property type="entry name" value="MdtA-like_HH"/>
</dbReference>
<gene>
    <name evidence="5" type="ORF">SAMN05421664_3663</name>
</gene>
<dbReference type="RefSeq" id="WP_089757123.1">
    <property type="nucleotide sequence ID" value="NZ_FNKL01000004.1"/>
</dbReference>
<evidence type="ECO:0000313" key="5">
    <source>
        <dbReference type="EMBL" id="SDR12324.1"/>
    </source>
</evidence>
<proteinExistence type="inferred from homology"/>
<keyword evidence="2" id="KW-0175">Coiled coil</keyword>
<evidence type="ECO:0000256" key="1">
    <source>
        <dbReference type="ARBA" id="ARBA00009477"/>
    </source>
</evidence>
<protein>
    <submittedName>
        <fullName evidence="5">Membrane fusion protein, multidrug efflux system</fullName>
    </submittedName>
</protein>
<comment type="similarity">
    <text evidence="1">Belongs to the membrane fusion protein (MFP) (TC 8.A.1) family.</text>
</comment>
<dbReference type="InterPro" id="IPR058626">
    <property type="entry name" value="MdtA-like_b-barrel"/>
</dbReference>